<reference evidence="1 2" key="1">
    <citation type="submission" date="2015-05" db="EMBL/GenBank/DDBJ databases">
        <authorList>
            <person name="Goodhead I."/>
        </authorList>
    </citation>
    <scope>NUCLEOTIDE SEQUENCE [LARGE SCALE GENOMIC DNA]</scope>
    <source>
        <strain evidence="2">morsitans</strain>
    </source>
</reference>
<dbReference type="Proteomes" id="UP000245838">
    <property type="component" value="Chromosome sggmmb4_Chromosome"/>
</dbReference>
<name>A0A193QKT6_SODGM</name>
<evidence type="ECO:0000313" key="2">
    <source>
        <dbReference type="Proteomes" id="UP000245838"/>
    </source>
</evidence>
<dbReference type="EMBL" id="LN854557">
    <property type="protein sequence ID" value="CRL45708.1"/>
    <property type="molecule type" value="Genomic_DNA"/>
</dbReference>
<organism evidence="1 2">
    <name type="scientific">Sodalis glossinidius (strain morsitans)</name>
    <dbReference type="NCBI Taxonomy" id="343509"/>
    <lineage>
        <taxon>Bacteria</taxon>
        <taxon>Pseudomonadati</taxon>
        <taxon>Pseudomonadota</taxon>
        <taxon>Gammaproteobacteria</taxon>
        <taxon>Enterobacterales</taxon>
        <taxon>Bruguierivoracaceae</taxon>
        <taxon>Sodalis</taxon>
    </lineage>
</organism>
<sequence length="74" mass="7841">MLSLLISTLRQHLNAHLLPAAPGVRQLVLPWPYGAAVRHFAVLDAAQRFLAAPELAASGGTLSGDPDAWQCNIA</sequence>
<evidence type="ECO:0000313" key="1">
    <source>
        <dbReference type="EMBL" id="CRL45708.1"/>
    </source>
</evidence>
<dbReference type="AlphaFoldDB" id="A0A193QKT6"/>
<protein>
    <submittedName>
        <fullName evidence="1">Uncharacterized protein</fullName>
    </submittedName>
</protein>
<proteinExistence type="predicted"/>
<gene>
    <name evidence="1" type="ORF">SGGMMB4_03715</name>
</gene>
<accession>A0A193QKT6</accession>